<evidence type="ECO:0000256" key="2">
    <source>
        <dbReference type="SAM" id="Phobius"/>
    </source>
</evidence>
<feature type="compositionally biased region" description="Low complexity" evidence="1">
    <location>
        <begin position="78"/>
        <end position="95"/>
    </location>
</feature>
<keyword evidence="2" id="KW-0472">Membrane</keyword>
<accession>A0A6G8Q5V9</accession>
<dbReference type="RefSeq" id="WP_166173629.1">
    <property type="nucleotide sequence ID" value="NZ_CP045119.1"/>
</dbReference>
<evidence type="ECO:0000313" key="3">
    <source>
        <dbReference type="EMBL" id="QIN81861.1"/>
    </source>
</evidence>
<organism evidence="3 4">
    <name type="scientific">Rubrobacter tropicus</name>
    <dbReference type="NCBI Taxonomy" id="2653851"/>
    <lineage>
        <taxon>Bacteria</taxon>
        <taxon>Bacillati</taxon>
        <taxon>Actinomycetota</taxon>
        <taxon>Rubrobacteria</taxon>
        <taxon>Rubrobacterales</taxon>
        <taxon>Rubrobacteraceae</taxon>
        <taxon>Rubrobacter</taxon>
    </lineage>
</organism>
<feature type="region of interest" description="Disordered" evidence="1">
    <location>
        <begin position="74"/>
        <end position="95"/>
    </location>
</feature>
<proteinExistence type="predicted"/>
<dbReference type="Proteomes" id="UP000501452">
    <property type="component" value="Chromosome"/>
</dbReference>
<sequence length="95" mass="10225">MNGSKVSNRRLRDAQRAAHLLGGLMLGFYIYLPLIGGPAPQVAESLMQAVVFPLVTATGLLMWQLPRLRKRLRDRASAKASAKEAGAARAPAARS</sequence>
<dbReference type="KEGG" id="rub:GBA63_03805"/>
<reference evidence="3 4" key="1">
    <citation type="submission" date="2019-10" db="EMBL/GenBank/DDBJ databases">
        <title>Rubrobacter sp nov SCSIO 52090 isolated from a deep-sea sediment in the South China Sea.</title>
        <authorList>
            <person name="Chen R.W."/>
        </authorList>
    </citation>
    <scope>NUCLEOTIDE SEQUENCE [LARGE SCALE GENOMIC DNA]</scope>
    <source>
        <strain evidence="3 4">SCSIO 52909</strain>
    </source>
</reference>
<keyword evidence="4" id="KW-1185">Reference proteome</keyword>
<keyword evidence="2" id="KW-1133">Transmembrane helix</keyword>
<evidence type="ECO:0000313" key="4">
    <source>
        <dbReference type="Proteomes" id="UP000501452"/>
    </source>
</evidence>
<gene>
    <name evidence="3" type="ORF">GBA63_03805</name>
</gene>
<feature type="transmembrane region" description="Helical" evidence="2">
    <location>
        <begin position="20"/>
        <end position="39"/>
    </location>
</feature>
<feature type="transmembrane region" description="Helical" evidence="2">
    <location>
        <begin position="45"/>
        <end position="65"/>
    </location>
</feature>
<keyword evidence="2" id="KW-0812">Transmembrane</keyword>
<dbReference type="EMBL" id="CP045119">
    <property type="protein sequence ID" value="QIN81861.1"/>
    <property type="molecule type" value="Genomic_DNA"/>
</dbReference>
<dbReference type="AlphaFoldDB" id="A0A6G8Q5V9"/>
<name>A0A6G8Q5V9_9ACTN</name>
<evidence type="ECO:0000256" key="1">
    <source>
        <dbReference type="SAM" id="MobiDB-lite"/>
    </source>
</evidence>
<protein>
    <submittedName>
        <fullName evidence="3">Uncharacterized protein</fullName>
    </submittedName>
</protein>